<sequence length="491" mass="56354">MPDTAEDGGLLEKNEDEVLPQRSRLAGLRSSAAFQTLLWVVQAIRPSFLNNVSRGGRLRMTAYLDGIRGFAAFLVYWHHHVLWSHEAMHAESTLQSAFGYNHEHLFATLPIVRTFFTGGHLAVAIFFILSGYVLSTKPLSLLDSRDHLALGDNLASALFRRWFRLWIPVIVVSFGIVSFYYWTGIFANFIPEGSYRAELWKWYNEIRIYSFIFGQPKIPWLSYHPHSWTIPVEIRGSVVVYCSVLALSGTTRKARLWCEAGLMFYFMYIVDGAHYAMFTAGLFLCEIDMYSAVHELPSWMTALKPFGTPIWYTMFIVGLLLGGVPSTTNDLTYLRDSPGWHLLSWFKPQAVFDFKWFFLFWAAVSIISAVPRIPWLKRFFETRFCLYLGRISYMLYLFHGPILWTLGDRLYAATGWSREAHALHLPGWTNRFPVPKWGPVGLELAFLVPNLILLPLTLWMAELGTSLIDGPAIRFGSWLHGKTRPSDEYLT</sequence>
<feature type="transmembrane region" description="Helical" evidence="1">
    <location>
        <begin position="356"/>
        <end position="375"/>
    </location>
</feature>
<feature type="transmembrane region" description="Helical" evidence="1">
    <location>
        <begin position="306"/>
        <end position="324"/>
    </location>
</feature>
<organism evidence="3 4">
    <name type="scientific">Elsinoe batatas</name>
    <dbReference type="NCBI Taxonomy" id="2601811"/>
    <lineage>
        <taxon>Eukaryota</taxon>
        <taxon>Fungi</taxon>
        <taxon>Dikarya</taxon>
        <taxon>Ascomycota</taxon>
        <taxon>Pezizomycotina</taxon>
        <taxon>Dothideomycetes</taxon>
        <taxon>Dothideomycetidae</taxon>
        <taxon>Myriangiales</taxon>
        <taxon>Elsinoaceae</taxon>
        <taxon>Elsinoe</taxon>
    </lineage>
</organism>
<keyword evidence="1" id="KW-1133">Transmembrane helix</keyword>
<dbReference type="Proteomes" id="UP000809789">
    <property type="component" value="Unassembled WGS sequence"/>
</dbReference>
<accession>A0A8K0PL02</accession>
<feature type="transmembrane region" description="Helical" evidence="1">
    <location>
        <begin position="163"/>
        <end position="182"/>
    </location>
</feature>
<dbReference type="PANTHER" id="PTHR23028">
    <property type="entry name" value="ACETYLTRANSFERASE"/>
    <property type="match status" value="1"/>
</dbReference>
<evidence type="ECO:0000313" key="4">
    <source>
        <dbReference type="Proteomes" id="UP000809789"/>
    </source>
</evidence>
<comment type="caution">
    <text evidence="3">The sequence shown here is derived from an EMBL/GenBank/DDBJ whole genome shotgun (WGS) entry which is preliminary data.</text>
</comment>
<evidence type="ECO:0000259" key="2">
    <source>
        <dbReference type="Pfam" id="PF01757"/>
    </source>
</evidence>
<dbReference type="InterPro" id="IPR002656">
    <property type="entry name" value="Acyl_transf_3_dom"/>
</dbReference>
<name>A0A8K0PL02_9PEZI</name>
<proteinExistence type="predicted"/>
<feature type="transmembrane region" description="Helical" evidence="1">
    <location>
        <begin position="262"/>
        <end position="285"/>
    </location>
</feature>
<dbReference type="PANTHER" id="PTHR23028:SF125">
    <property type="entry name" value="ACYLTRANSFERASE"/>
    <property type="match status" value="1"/>
</dbReference>
<dbReference type="GO" id="GO:0016747">
    <property type="term" value="F:acyltransferase activity, transferring groups other than amino-acyl groups"/>
    <property type="evidence" value="ECO:0007669"/>
    <property type="project" value="InterPro"/>
</dbReference>
<feature type="transmembrane region" description="Helical" evidence="1">
    <location>
        <begin position="387"/>
        <end position="407"/>
    </location>
</feature>
<keyword evidence="1" id="KW-0812">Transmembrane</keyword>
<dbReference type="OrthoDB" id="5819582at2759"/>
<dbReference type="AlphaFoldDB" id="A0A8K0PL02"/>
<protein>
    <recommendedName>
        <fullName evidence="2">Acyltransferase 3 domain-containing protein</fullName>
    </recommendedName>
</protein>
<keyword evidence="4" id="KW-1185">Reference proteome</keyword>
<feature type="transmembrane region" description="Helical" evidence="1">
    <location>
        <begin position="115"/>
        <end position="135"/>
    </location>
</feature>
<reference evidence="3" key="1">
    <citation type="submission" date="2021-07" db="EMBL/GenBank/DDBJ databases">
        <title>Elsinoe batatas strain:CRI-CJ2 Genome sequencing and assembly.</title>
        <authorList>
            <person name="Huang L."/>
        </authorList>
    </citation>
    <scope>NUCLEOTIDE SEQUENCE</scope>
    <source>
        <strain evidence="3">CRI-CJ2</strain>
    </source>
</reference>
<gene>
    <name evidence="3" type="ORF">KVT40_003279</name>
</gene>
<dbReference type="Pfam" id="PF01757">
    <property type="entry name" value="Acyl_transf_3"/>
    <property type="match status" value="1"/>
</dbReference>
<evidence type="ECO:0000313" key="3">
    <source>
        <dbReference type="EMBL" id="KAG8629414.1"/>
    </source>
</evidence>
<evidence type="ECO:0000256" key="1">
    <source>
        <dbReference type="SAM" id="Phobius"/>
    </source>
</evidence>
<dbReference type="EMBL" id="JAESVG020000003">
    <property type="protein sequence ID" value="KAG8629414.1"/>
    <property type="molecule type" value="Genomic_DNA"/>
</dbReference>
<dbReference type="InterPro" id="IPR050879">
    <property type="entry name" value="Acyltransferase_3"/>
</dbReference>
<feature type="domain" description="Acyltransferase 3" evidence="2">
    <location>
        <begin position="62"/>
        <end position="413"/>
    </location>
</feature>
<keyword evidence="1" id="KW-0472">Membrane</keyword>
<feature type="transmembrane region" description="Helical" evidence="1">
    <location>
        <begin position="440"/>
        <end position="461"/>
    </location>
</feature>